<sequence>MSIDGFRIRRLLEADAEEFRAIRLEALQRHPEAFGASLEDEAARSLAFFAMRLKENAVFGGWVPEEPSLAGIMALHFPSAAKTRHKARLWGVYLRPVARGRSLAPALLRSVLNHARERVEEVGLSVTAGNAAAERLYEQAGFASFGSEPRALKIGEAYHDERLMLLRF</sequence>
<keyword evidence="2" id="KW-0808">Transferase</keyword>
<dbReference type="GO" id="GO:0016746">
    <property type="term" value="F:acyltransferase activity"/>
    <property type="evidence" value="ECO:0007669"/>
    <property type="project" value="UniProtKB-KW"/>
</dbReference>
<dbReference type="SUPFAM" id="SSF55729">
    <property type="entry name" value="Acyl-CoA N-acyltransferases (Nat)"/>
    <property type="match status" value="1"/>
</dbReference>
<dbReference type="Proteomes" id="UP001595593">
    <property type="component" value="Unassembled WGS sequence"/>
</dbReference>
<feature type="domain" description="N-acetyltransferase" evidence="1">
    <location>
        <begin position="6"/>
        <end position="168"/>
    </location>
</feature>
<proteinExistence type="predicted"/>
<evidence type="ECO:0000313" key="2">
    <source>
        <dbReference type="EMBL" id="MFC3127036.1"/>
    </source>
</evidence>
<keyword evidence="3" id="KW-1185">Reference proteome</keyword>
<dbReference type="EC" id="2.3.-.-" evidence="2"/>
<protein>
    <submittedName>
        <fullName evidence="2">GNAT family N-acetyltransferase</fullName>
        <ecNumber evidence="2">2.3.-.-</ecNumber>
    </submittedName>
</protein>
<dbReference type="EMBL" id="JBHRTN010000018">
    <property type="protein sequence ID" value="MFC3127036.1"/>
    <property type="molecule type" value="Genomic_DNA"/>
</dbReference>
<dbReference type="Gene3D" id="3.40.630.30">
    <property type="match status" value="1"/>
</dbReference>
<organism evidence="2 3">
    <name type="scientific">Teichococcus globiformis</name>
    <dbReference type="NCBI Taxonomy" id="2307229"/>
    <lineage>
        <taxon>Bacteria</taxon>
        <taxon>Pseudomonadati</taxon>
        <taxon>Pseudomonadota</taxon>
        <taxon>Alphaproteobacteria</taxon>
        <taxon>Acetobacterales</taxon>
        <taxon>Roseomonadaceae</taxon>
        <taxon>Roseomonas</taxon>
    </lineage>
</organism>
<name>A0ABV7G5U9_9PROT</name>
<comment type="caution">
    <text evidence="2">The sequence shown here is derived from an EMBL/GenBank/DDBJ whole genome shotgun (WGS) entry which is preliminary data.</text>
</comment>
<dbReference type="Pfam" id="PF00583">
    <property type="entry name" value="Acetyltransf_1"/>
    <property type="match status" value="1"/>
</dbReference>
<dbReference type="InterPro" id="IPR000182">
    <property type="entry name" value="GNAT_dom"/>
</dbReference>
<dbReference type="PROSITE" id="PS51186">
    <property type="entry name" value="GNAT"/>
    <property type="match status" value="1"/>
</dbReference>
<gene>
    <name evidence="2" type="ORF">ACFOD4_18365</name>
</gene>
<evidence type="ECO:0000259" key="1">
    <source>
        <dbReference type="PROSITE" id="PS51186"/>
    </source>
</evidence>
<dbReference type="InterPro" id="IPR016181">
    <property type="entry name" value="Acyl_CoA_acyltransferase"/>
</dbReference>
<keyword evidence="2" id="KW-0012">Acyltransferase</keyword>
<reference evidence="3" key="1">
    <citation type="journal article" date="2019" name="Int. J. Syst. Evol. Microbiol.">
        <title>The Global Catalogue of Microorganisms (GCM) 10K type strain sequencing project: providing services to taxonomists for standard genome sequencing and annotation.</title>
        <authorList>
            <consortium name="The Broad Institute Genomics Platform"/>
            <consortium name="The Broad Institute Genome Sequencing Center for Infectious Disease"/>
            <person name="Wu L."/>
            <person name="Ma J."/>
        </authorList>
    </citation>
    <scope>NUCLEOTIDE SEQUENCE [LARGE SCALE GENOMIC DNA]</scope>
    <source>
        <strain evidence="3">KCTC 52094</strain>
    </source>
</reference>
<evidence type="ECO:0000313" key="3">
    <source>
        <dbReference type="Proteomes" id="UP001595593"/>
    </source>
</evidence>
<accession>A0ABV7G5U9</accession>
<dbReference type="RefSeq" id="WP_379598733.1">
    <property type="nucleotide sequence ID" value="NZ_JBHRTN010000018.1"/>
</dbReference>